<dbReference type="SFLD" id="SFLDG00358">
    <property type="entry name" value="Main_(cytGST)"/>
    <property type="match status" value="1"/>
</dbReference>
<dbReference type="NCBIfam" id="TIGR01262">
    <property type="entry name" value="maiA"/>
    <property type="match status" value="1"/>
</dbReference>
<dbReference type="FunFam" id="1.20.1050.10:FF:000010">
    <property type="entry name" value="Maleylacetoacetate isomerase isoform 1"/>
    <property type="match status" value="1"/>
</dbReference>
<organism evidence="4 5">
    <name type="scientific">Coleophoma crateriformis</name>
    <dbReference type="NCBI Taxonomy" id="565419"/>
    <lineage>
        <taxon>Eukaryota</taxon>
        <taxon>Fungi</taxon>
        <taxon>Dikarya</taxon>
        <taxon>Ascomycota</taxon>
        <taxon>Pezizomycotina</taxon>
        <taxon>Leotiomycetes</taxon>
        <taxon>Helotiales</taxon>
        <taxon>Dermateaceae</taxon>
        <taxon>Coleophoma</taxon>
    </lineage>
</organism>
<dbReference type="GO" id="GO:0006559">
    <property type="term" value="P:L-phenylalanine catabolic process"/>
    <property type="evidence" value="ECO:0007669"/>
    <property type="project" value="TreeGrafter"/>
</dbReference>
<reference evidence="4 5" key="1">
    <citation type="journal article" date="2018" name="IMA Fungus">
        <title>IMA Genome-F 9: Draft genome sequence of Annulohypoxylon stygium, Aspergillus mulundensis, Berkeleyomyces basicola (syn. Thielaviopsis basicola), Ceratocystis smalleyi, two Cercospora beticola strains, Coleophoma cylindrospora, Fusarium fracticaudum, Phialophora cf. hyalina, and Morchella septimelata.</title>
        <authorList>
            <person name="Wingfield B.D."/>
            <person name="Bills G.F."/>
            <person name="Dong Y."/>
            <person name="Huang W."/>
            <person name="Nel W.J."/>
            <person name="Swalarsk-Parry B.S."/>
            <person name="Vaghefi N."/>
            <person name="Wilken P.M."/>
            <person name="An Z."/>
            <person name="de Beer Z.W."/>
            <person name="De Vos L."/>
            <person name="Chen L."/>
            <person name="Duong T.A."/>
            <person name="Gao Y."/>
            <person name="Hammerbacher A."/>
            <person name="Kikkert J.R."/>
            <person name="Li Y."/>
            <person name="Li H."/>
            <person name="Li K."/>
            <person name="Li Q."/>
            <person name="Liu X."/>
            <person name="Ma X."/>
            <person name="Naidoo K."/>
            <person name="Pethybridge S.J."/>
            <person name="Sun J."/>
            <person name="Steenkamp E.T."/>
            <person name="van der Nest M.A."/>
            <person name="van Wyk S."/>
            <person name="Wingfield M.J."/>
            <person name="Xiong C."/>
            <person name="Yue Q."/>
            <person name="Zhang X."/>
        </authorList>
    </citation>
    <scope>NUCLEOTIDE SEQUENCE [LARGE SCALE GENOMIC DNA]</scope>
    <source>
        <strain evidence="4 5">BP5796</strain>
    </source>
</reference>
<dbReference type="InterPro" id="IPR036282">
    <property type="entry name" value="Glutathione-S-Trfase_C_sf"/>
</dbReference>
<dbReference type="Proteomes" id="UP000256328">
    <property type="component" value="Unassembled WGS sequence"/>
</dbReference>
<dbReference type="Pfam" id="PF00043">
    <property type="entry name" value="GST_C"/>
    <property type="match status" value="1"/>
</dbReference>
<dbReference type="GO" id="GO:0004364">
    <property type="term" value="F:glutathione transferase activity"/>
    <property type="evidence" value="ECO:0007669"/>
    <property type="project" value="TreeGrafter"/>
</dbReference>
<dbReference type="GO" id="GO:0016034">
    <property type="term" value="F:maleylacetoacetate isomerase activity"/>
    <property type="evidence" value="ECO:0007669"/>
    <property type="project" value="TreeGrafter"/>
</dbReference>
<dbReference type="SUPFAM" id="SSF52833">
    <property type="entry name" value="Thioredoxin-like"/>
    <property type="match status" value="1"/>
</dbReference>
<evidence type="ECO:0000259" key="3">
    <source>
        <dbReference type="PROSITE" id="PS50405"/>
    </source>
</evidence>
<dbReference type="InterPro" id="IPR034330">
    <property type="entry name" value="GST_Zeta_C"/>
</dbReference>
<dbReference type="InterPro" id="IPR004046">
    <property type="entry name" value="GST_C"/>
</dbReference>
<proteinExistence type="inferred from homology"/>
<dbReference type="SUPFAM" id="SSF47616">
    <property type="entry name" value="GST C-terminal domain-like"/>
    <property type="match status" value="1"/>
</dbReference>
<dbReference type="Gene3D" id="1.20.1050.10">
    <property type="match status" value="1"/>
</dbReference>
<dbReference type="PANTHER" id="PTHR42673">
    <property type="entry name" value="MALEYLACETOACETATE ISOMERASE"/>
    <property type="match status" value="1"/>
</dbReference>
<dbReference type="GO" id="GO:0005739">
    <property type="term" value="C:mitochondrion"/>
    <property type="evidence" value="ECO:0007669"/>
    <property type="project" value="TreeGrafter"/>
</dbReference>
<dbReference type="EMBL" id="PDLN01000014">
    <property type="protein sequence ID" value="RDW66598.1"/>
    <property type="molecule type" value="Genomic_DNA"/>
</dbReference>
<name>A0A3D8QY42_9HELO</name>
<keyword evidence="5" id="KW-1185">Reference proteome</keyword>
<dbReference type="GO" id="GO:0006749">
    <property type="term" value="P:glutathione metabolic process"/>
    <property type="evidence" value="ECO:0007669"/>
    <property type="project" value="TreeGrafter"/>
</dbReference>
<evidence type="ECO:0000313" key="5">
    <source>
        <dbReference type="Proteomes" id="UP000256328"/>
    </source>
</evidence>
<comment type="caution">
    <text evidence="4">The sequence shown here is derived from an EMBL/GenBank/DDBJ whole genome shotgun (WGS) entry which is preliminary data.</text>
</comment>
<dbReference type="SFLD" id="SFLDS00019">
    <property type="entry name" value="Glutathione_Transferase_(cytos"/>
    <property type="match status" value="1"/>
</dbReference>
<protein>
    <recommendedName>
        <fullName evidence="6">Maleylacetoacetate isomerase</fullName>
    </recommendedName>
</protein>
<comment type="similarity">
    <text evidence="1">Belongs to the GST superfamily. Zeta family.</text>
</comment>
<dbReference type="InterPro" id="IPR040079">
    <property type="entry name" value="Glutathione_S-Trfase"/>
</dbReference>
<dbReference type="InterPro" id="IPR010987">
    <property type="entry name" value="Glutathione-S-Trfase_C-like"/>
</dbReference>
<dbReference type="InterPro" id="IPR005955">
    <property type="entry name" value="GST_Zeta"/>
</dbReference>
<feature type="domain" description="GST N-terminal" evidence="2">
    <location>
        <begin position="11"/>
        <end position="99"/>
    </location>
</feature>
<evidence type="ECO:0000313" key="4">
    <source>
        <dbReference type="EMBL" id="RDW66598.1"/>
    </source>
</evidence>
<dbReference type="PANTHER" id="PTHR42673:SF4">
    <property type="entry name" value="MALEYLACETOACETATE ISOMERASE"/>
    <property type="match status" value="1"/>
</dbReference>
<feature type="domain" description="GST C-terminal" evidence="3">
    <location>
        <begin position="105"/>
        <end position="227"/>
    </location>
</feature>
<evidence type="ECO:0000259" key="2">
    <source>
        <dbReference type="PROSITE" id="PS50404"/>
    </source>
</evidence>
<dbReference type="OrthoDB" id="202840at2759"/>
<accession>A0A3D8QY42</accession>
<dbReference type="InterPro" id="IPR004045">
    <property type="entry name" value="Glutathione_S-Trfase_N"/>
</dbReference>
<dbReference type="CDD" id="cd03191">
    <property type="entry name" value="GST_C_Zeta"/>
    <property type="match status" value="1"/>
</dbReference>
<dbReference type="AlphaFoldDB" id="A0A3D8QY42"/>
<dbReference type="PROSITE" id="PS50404">
    <property type="entry name" value="GST_NTER"/>
    <property type="match status" value="1"/>
</dbReference>
<dbReference type="InterPro" id="IPR036249">
    <property type="entry name" value="Thioredoxin-like_sf"/>
</dbReference>
<sequence>MTSSVNIYSADKLHIYSYFRSSCSGRLRIATALKGLPVKYTYVNLLSSAQKSPSYVQDTNPSGSVPTLELISPDQIVKVRICQSTAALEFLDEAYPESLQLLPADPENRATVRTLVQIINSDVQPVTNLRIMKRVRCLGGDPETWNHELITEGLKAYESICKNVAGKYSVGDSVTIADCCLVPAVWGAQRVKVDFSAMPTMWAVFERLSELEEVKNSHWKNQADTPEELRN</sequence>
<dbReference type="Gene3D" id="3.40.30.10">
    <property type="entry name" value="Glutaredoxin"/>
    <property type="match status" value="1"/>
</dbReference>
<dbReference type="Pfam" id="PF13409">
    <property type="entry name" value="GST_N_2"/>
    <property type="match status" value="1"/>
</dbReference>
<dbReference type="PROSITE" id="PS50405">
    <property type="entry name" value="GST_CTER"/>
    <property type="match status" value="1"/>
</dbReference>
<evidence type="ECO:0008006" key="6">
    <source>
        <dbReference type="Google" id="ProtNLM"/>
    </source>
</evidence>
<evidence type="ECO:0000256" key="1">
    <source>
        <dbReference type="ARBA" id="ARBA00010007"/>
    </source>
</evidence>
<gene>
    <name evidence="4" type="ORF">BP5796_09347</name>
</gene>